<dbReference type="GO" id="GO:0003676">
    <property type="term" value="F:nucleic acid binding"/>
    <property type="evidence" value="ECO:0007669"/>
    <property type="project" value="InterPro"/>
</dbReference>
<dbReference type="AlphaFoldDB" id="A0A091H9J7"/>
<dbReference type="Gene3D" id="3.30.160.60">
    <property type="entry name" value="Classic Zinc Finger"/>
    <property type="match status" value="4"/>
</dbReference>
<dbReference type="SMART" id="SM00355">
    <property type="entry name" value="ZnF_C2H2"/>
    <property type="match status" value="4"/>
</dbReference>
<dbReference type="GO" id="GO:0008270">
    <property type="term" value="F:zinc ion binding"/>
    <property type="evidence" value="ECO:0007669"/>
    <property type="project" value="InterPro"/>
</dbReference>
<name>A0A091H9J7_BUCRH</name>
<dbReference type="InterPro" id="IPR036236">
    <property type="entry name" value="Znf_C2H2_sf"/>
</dbReference>
<evidence type="ECO:0000313" key="4">
    <source>
        <dbReference type="Proteomes" id="UP000054064"/>
    </source>
</evidence>
<dbReference type="SUPFAM" id="SSF57667">
    <property type="entry name" value="beta-beta-alpha zinc fingers"/>
    <property type="match status" value="4"/>
</dbReference>
<reference evidence="3 4" key="1">
    <citation type="submission" date="2014-04" db="EMBL/GenBank/DDBJ databases">
        <title>Genome evolution of avian class.</title>
        <authorList>
            <person name="Zhang G."/>
            <person name="Li C."/>
        </authorList>
    </citation>
    <scope>NUCLEOTIDE SEQUENCE [LARGE SCALE GENOMIC DNA]</scope>
    <source>
        <strain evidence="3">BGI_N320</strain>
    </source>
</reference>
<dbReference type="PANTHER" id="PTHR46742:SF2">
    <property type="entry name" value="ZINC FINGER MATRIN-TYPE PROTEIN 1"/>
    <property type="match status" value="1"/>
</dbReference>
<evidence type="ECO:0000313" key="3">
    <source>
        <dbReference type="EMBL" id="KFO91482.1"/>
    </source>
</evidence>
<organism evidence="3 4">
    <name type="scientific">Buceros rhinoceros silvestris</name>
    <dbReference type="NCBI Taxonomy" id="175836"/>
    <lineage>
        <taxon>Eukaryota</taxon>
        <taxon>Metazoa</taxon>
        <taxon>Chordata</taxon>
        <taxon>Craniata</taxon>
        <taxon>Vertebrata</taxon>
        <taxon>Euteleostomi</taxon>
        <taxon>Archelosauria</taxon>
        <taxon>Archosauria</taxon>
        <taxon>Dinosauria</taxon>
        <taxon>Saurischia</taxon>
        <taxon>Theropoda</taxon>
        <taxon>Coelurosauria</taxon>
        <taxon>Aves</taxon>
        <taxon>Neognathae</taxon>
        <taxon>Neoaves</taxon>
        <taxon>Telluraves</taxon>
        <taxon>Coraciimorphae</taxon>
        <taxon>Bucerotiformes</taxon>
        <taxon>Bucerotidae</taxon>
        <taxon>Buceros</taxon>
    </lineage>
</organism>
<protein>
    <submittedName>
        <fullName evidence="3">Zinc finger matrin-type protein 1</fullName>
    </submittedName>
</protein>
<feature type="region of interest" description="Disordered" evidence="1">
    <location>
        <begin position="110"/>
        <end position="135"/>
    </location>
</feature>
<accession>A0A091H9J7</accession>
<dbReference type="Proteomes" id="UP000054064">
    <property type="component" value="Unassembled WGS sequence"/>
</dbReference>
<dbReference type="SMART" id="SM00451">
    <property type="entry name" value="ZnF_U1"/>
    <property type="match status" value="4"/>
</dbReference>
<feature type="non-terminal residue" evidence="3">
    <location>
        <position position="1"/>
    </location>
</feature>
<proteinExistence type="predicted"/>
<dbReference type="PROSITE" id="PS00028">
    <property type="entry name" value="ZINC_FINGER_C2H2_1"/>
    <property type="match status" value="2"/>
</dbReference>
<feature type="non-terminal residue" evidence="3">
    <location>
        <position position="220"/>
    </location>
</feature>
<feature type="domain" description="C2H2-type" evidence="2">
    <location>
        <begin position="15"/>
        <end position="37"/>
    </location>
</feature>
<dbReference type="PANTHER" id="PTHR46742">
    <property type="entry name" value="LYSINE-RICH COILED-COIL PROTEIN 1"/>
    <property type="match status" value="1"/>
</dbReference>
<feature type="domain" description="C2H2-type" evidence="2">
    <location>
        <begin position="197"/>
        <end position="219"/>
    </location>
</feature>
<dbReference type="EMBL" id="KL526900">
    <property type="protein sequence ID" value="KFO91482.1"/>
    <property type="molecule type" value="Genomic_DNA"/>
</dbReference>
<dbReference type="Pfam" id="PF12874">
    <property type="entry name" value="zf-met"/>
    <property type="match status" value="4"/>
</dbReference>
<feature type="compositionally biased region" description="Low complexity" evidence="1">
    <location>
        <begin position="110"/>
        <end position="132"/>
    </location>
</feature>
<sequence length="220" mass="24703">LDEAARKDLFTDTLCKVCGAVLQSESQRMSHYKGKKHAQKVHDYIQTHGKKDERQERGKENKTDLDKNTYCNLCNVFLTSPVNALSHYFGKMHSKKEKQFLGAQLHMTEQSTQPVSVQQSPAEESSSSSSTRSEVDPNKYCRLCCAPFGNPLVAQQHYGGKKHRRSEVRKKILEELGDKGVPAESGKCAVGVGYYVCPICNIALTSIEIYQSHLQGNKHR</sequence>
<evidence type="ECO:0000256" key="1">
    <source>
        <dbReference type="SAM" id="MobiDB-lite"/>
    </source>
</evidence>
<gene>
    <name evidence="3" type="ORF">N320_03251</name>
</gene>
<dbReference type="InterPro" id="IPR013087">
    <property type="entry name" value="Znf_C2H2_type"/>
</dbReference>
<keyword evidence="4" id="KW-1185">Reference proteome</keyword>
<evidence type="ECO:0000259" key="2">
    <source>
        <dbReference type="PROSITE" id="PS00028"/>
    </source>
</evidence>
<dbReference type="InterPro" id="IPR003604">
    <property type="entry name" value="Matrin/U1-like-C_Znf_C2H2"/>
</dbReference>